<protein>
    <submittedName>
        <fullName evidence="2">Uncharacterized protein</fullName>
    </submittedName>
</protein>
<reference evidence="2 3" key="1">
    <citation type="submission" date="2024-04" db="EMBL/GenBank/DDBJ databases">
        <authorList>
            <person name="Waldvogel A.-M."/>
            <person name="Schoenle A."/>
        </authorList>
    </citation>
    <scope>NUCLEOTIDE SEQUENCE [LARGE SCALE GENOMIC DNA]</scope>
</reference>
<sequence length="260" mass="27875">MCSCSPGSPPPPPPLSQSGTPAPCFKESAKGTSQAGGADSFPLLNTFPGSVSNSLSEQKQDISHCGPTGARGLRTTARARDRGEERALQGKEWEPGKGWELTCVCSGPQTFFQTLPKPSVCESVLMLGLRCRRSCSCRFGVCGGSSKSARERNDNGECVWSLRSQHPGTERGGGGGMGGDQFDMKVKGESCLPTQPLGDNVKELEDSGTLIWRLPYTSPYSSGRSLTCGHETPTSQPRIWRILSHSNAIRKPTNKAENRE</sequence>
<feature type="compositionally biased region" description="Basic and acidic residues" evidence="1">
    <location>
        <begin position="78"/>
        <end position="91"/>
    </location>
</feature>
<feature type="region of interest" description="Disordered" evidence="1">
    <location>
        <begin position="1"/>
        <end position="91"/>
    </location>
</feature>
<organism evidence="2 3">
    <name type="scientific">Knipowitschia caucasica</name>
    <name type="common">Caucasian dwarf goby</name>
    <name type="synonym">Pomatoschistus caucasicus</name>
    <dbReference type="NCBI Taxonomy" id="637954"/>
    <lineage>
        <taxon>Eukaryota</taxon>
        <taxon>Metazoa</taxon>
        <taxon>Chordata</taxon>
        <taxon>Craniata</taxon>
        <taxon>Vertebrata</taxon>
        <taxon>Euteleostomi</taxon>
        <taxon>Actinopterygii</taxon>
        <taxon>Neopterygii</taxon>
        <taxon>Teleostei</taxon>
        <taxon>Neoteleostei</taxon>
        <taxon>Acanthomorphata</taxon>
        <taxon>Gobiaria</taxon>
        <taxon>Gobiiformes</taxon>
        <taxon>Gobioidei</taxon>
        <taxon>Gobiidae</taxon>
        <taxon>Gobiinae</taxon>
        <taxon>Knipowitschia</taxon>
    </lineage>
</organism>
<evidence type="ECO:0000313" key="2">
    <source>
        <dbReference type="EMBL" id="CAL1597439.1"/>
    </source>
</evidence>
<dbReference type="Proteomes" id="UP001497482">
    <property type="component" value="Chromosome 21"/>
</dbReference>
<gene>
    <name evidence="2" type="ORF">KC01_LOCUS25944</name>
</gene>
<accession>A0AAV2LAQ0</accession>
<dbReference type="EMBL" id="OZ035843">
    <property type="protein sequence ID" value="CAL1597439.1"/>
    <property type="molecule type" value="Genomic_DNA"/>
</dbReference>
<name>A0AAV2LAQ0_KNICA</name>
<evidence type="ECO:0000256" key="1">
    <source>
        <dbReference type="SAM" id="MobiDB-lite"/>
    </source>
</evidence>
<dbReference type="AlphaFoldDB" id="A0AAV2LAQ0"/>
<proteinExistence type="predicted"/>
<feature type="compositionally biased region" description="Polar residues" evidence="1">
    <location>
        <begin position="47"/>
        <end position="57"/>
    </location>
</feature>
<keyword evidence="3" id="KW-1185">Reference proteome</keyword>
<evidence type="ECO:0000313" key="3">
    <source>
        <dbReference type="Proteomes" id="UP001497482"/>
    </source>
</evidence>